<feature type="transmembrane region" description="Helical" evidence="5">
    <location>
        <begin position="108"/>
        <end position="126"/>
    </location>
</feature>
<dbReference type="Proteomes" id="UP000437736">
    <property type="component" value="Unassembled WGS sequence"/>
</dbReference>
<dbReference type="Pfam" id="PF07690">
    <property type="entry name" value="MFS_1"/>
    <property type="match status" value="1"/>
</dbReference>
<dbReference type="InterPro" id="IPR036259">
    <property type="entry name" value="MFS_trans_sf"/>
</dbReference>
<evidence type="ECO:0000313" key="7">
    <source>
        <dbReference type="Proteomes" id="UP000437736"/>
    </source>
</evidence>
<protein>
    <submittedName>
        <fullName evidence="6">MFS transporter</fullName>
    </submittedName>
</protein>
<proteinExistence type="predicted"/>
<evidence type="ECO:0000256" key="2">
    <source>
        <dbReference type="ARBA" id="ARBA00022692"/>
    </source>
</evidence>
<gene>
    <name evidence="6" type="ORF">GHK86_21245</name>
</gene>
<dbReference type="EMBL" id="WJHE01001548">
    <property type="protein sequence ID" value="MST35244.1"/>
    <property type="molecule type" value="Genomic_DNA"/>
</dbReference>
<feature type="transmembrane region" description="Helical" evidence="5">
    <location>
        <begin position="72"/>
        <end position="96"/>
    </location>
</feature>
<dbReference type="PANTHER" id="PTHR42718:SF49">
    <property type="entry name" value="EXPORT PROTEIN"/>
    <property type="match status" value="1"/>
</dbReference>
<evidence type="ECO:0000256" key="3">
    <source>
        <dbReference type="ARBA" id="ARBA00022989"/>
    </source>
</evidence>
<comment type="caution">
    <text evidence="6">The sequence shown here is derived from an EMBL/GenBank/DDBJ whole genome shotgun (WGS) entry which is preliminary data.</text>
</comment>
<accession>A0ABW9R0G4</accession>
<keyword evidence="2 5" id="KW-0812">Transmembrane</keyword>
<organism evidence="6 7">
    <name type="scientific">Acidiferrimicrobium australe</name>
    <dbReference type="NCBI Taxonomy" id="2664430"/>
    <lineage>
        <taxon>Bacteria</taxon>
        <taxon>Bacillati</taxon>
        <taxon>Actinomycetota</taxon>
        <taxon>Acidimicrobiia</taxon>
        <taxon>Acidimicrobiales</taxon>
        <taxon>Acidimicrobiaceae</taxon>
        <taxon>Acidiferrimicrobium</taxon>
    </lineage>
</organism>
<dbReference type="InterPro" id="IPR011701">
    <property type="entry name" value="MFS"/>
</dbReference>
<sequence length="324" mass="32002">ARRVDTAGALLGAGALTAAVFAVIEGESAGYASAGVVVLFAVAAVGLAAFVRRERRAAHPLLDLRYLRRPAFSSANVAAFCTYFATFAIFFFTALYLDEVVGDSAFRIAGTFLPMTVLLVVAAVTAGRLTLRVPTGRLVGTGCLLFAAGLLATAALLSPDPSEAALTVALAVAGAGIGLTVVPITGSALAAVPAARSGMAASAANTSREVGAVTGVAVLGALVNGELQSHLGARLRALGLPPDLQSLVIRGVESGGLPSNGHTTGAGGAAGAGHAGEVHEVIAAAWAAFGSGLEVALLVSAALVLLAGALAAFTLRGRPGADLD</sequence>
<evidence type="ECO:0000313" key="6">
    <source>
        <dbReference type="EMBL" id="MST35244.1"/>
    </source>
</evidence>
<feature type="transmembrane region" description="Helical" evidence="5">
    <location>
        <begin position="138"/>
        <end position="158"/>
    </location>
</feature>
<feature type="transmembrane region" description="Helical" evidence="5">
    <location>
        <begin position="32"/>
        <end position="51"/>
    </location>
</feature>
<evidence type="ECO:0000256" key="1">
    <source>
        <dbReference type="ARBA" id="ARBA00004141"/>
    </source>
</evidence>
<dbReference type="PANTHER" id="PTHR42718">
    <property type="entry name" value="MAJOR FACILITATOR SUPERFAMILY MULTIDRUG TRANSPORTER MFSC"/>
    <property type="match status" value="1"/>
</dbReference>
<reference evidence="6 7" key="1">
    <citation type="submission" date="2019-11" db="EMBL/GenBank/DDBJ databases">
        <title>Acidiferrimicrobium australis gen. nov., sp. nov., an acidophilic and obligately heterotrophic, member of the Actinobacteria that catalyses dissimilatory oxido- reduction of iron isolated from metal-rich acidic water in Chile.</title>
        <authorList>
            <person name="Gonzalez D."/>
            <person name="Huber K."/>
            <person name="Hedrich S."/>
            <person name="Rojas-Villalobos C."/>
            <person name="Quatrini R."/>
            <person name="Dinamarca M.A."/>
            <person name="Schwarz A."/>
            <person name="Canales C."/>
            <person name="Nancucheo I."/>
        </authorList>
    </citation>
    <scope>NUCLEOTIDE SEQUENCE [LARGE SCALE GENOMIC DNA]</scope>
    <source>
        <strain evidence="6 7">USS-CCA1</strain>
    </source>
</reference>
<keyword evidence="4 5" id="KW-0472">Membrane</keyword>
<dbReference type="Gene3D" id="1.20.1250.20">
    <property type="entry name" value="MFS general substrate transporter like domains"/>
    <property type="match status" value="1"/>
</dbReference>
<evidence type="ECO:0000256" key="5">
    <source>
        <dbReference type="SAM" id="Phobius"/>
    </source>
</evidence>
<feature type="transmembrane region" description="Helical" evidence="5">
    <location>
        <begin position="164"/>
        <end position="192"/>
    </location>
</feature>
<keyword evidence="3 5" id="KW-1133">Transmembrane helix</keyword>
<evidence type="ECO:0000256" key="4">
    <source>
        <dbReference type="ARBA" id="ARBA00023136"/>
    </source>
</evidence>
<keyword evidence="7" id="KW-1185">Reference proteome</keyword>
<dbReference type="SUPFAM" id="SSF103473">
    <property type="entry name" value="MFS general substrate transporter"/>
    <property type="match status" value="1"/>
</dbReference>
<feature type="transmembrane region" description="Helical" evidence="5">
    <location>
        <begin position="295"/>
        <end position="315"/>
    </location>
</feature>
<feature type="non-terminal residue" evidence="6">
    <location>
        <position position="1"/>
    </location>
</feature>
<name>A0ABW9R0G4_9ACTN</name>
<comment type="subcellular location">
    <subcellularLocation>
        <location evidence="1">Membrane</location>
        <topology evidence="1">Multi-pass membrane protein</topology>
    </subcellularLocation>
</comment>